<dbReference type="PANTHER" id="PTHR32063:SF18">
    <property type="entry name" value="CATION EFFLUX SYSTEM PROTEIN"/>
    <property type="match status" value="1"/>
</dbReference>
<gene>
    <name evidence="3" type="primary">czcA_1</name>
    <name evidence="2" type="ORF">BV133_374</name>
    <name evidence="3" type="ORF">BVIRIDIS_03900</name>
</gene>
<reference evidence="3" key="2">
    <citation type="submission" date="2015-11" db="EMBL/GenBank/DDBJ databases">
        <authorList>
            <person name="Zhang Y."/>
            <person name="Guo Z."/>
        </authorList>
    </citation>
    <scope>NUCLEOTIDE SEQUENCE</scope>
    <source>
        <strain evidence="3">1</strain>
    </source>
</reference>
<feature type="transmembrane region" description="Helical" evidence="1">
    <location>
        <begin position="863"/>
        <end position="883"/>
    </location>
</feature>
<dbReference type="PATRIC" id="fig|1079.6.peg.981"/>
<dbReference type="Gene3D" id="3.30.70.1430">
    <property type="entry name" value="Multidrug efflux transporter AcrB pore domain"/>
    <property type="match status" value="2"/>
</dbReference>
<dbReference type="SUPFAM" id="SSF82693">
    <property type="entry name" value="Multidrug efflux transporter AcrB pore domain, PN1, PN2, PC1 and PC2 subdomains"/>
    <property type="match status" value="2"/>
</dbReference>
<dbReference type="Gene3D" id="3.30.2090.10">
    <property type="entry name" value="Multidrug efflux transporter AcrB TolC docking domain, DN and DC subdomains"/>
    <property type="match status" value="2"/>
</dbReference>
<dbReference type="KEGG" id="bvr:BVIR_947"/>
<dbReference type="GO" id="GO:0042910">
    <property type="term" value="F:xenobiotic transmembrane transporter activity"/>
    <property type="evidence" value="ECO:0007669"/>
    <property type="project" value="TreeGrafter"/>
</dbReference>
<dbReference type="OrthoDB" id="9798415at2"/>
<feature type="transmembrane region" description="Helical" evidence="1">
    <location>
        <begin position="890"/>
        <end position="910"/>
    </location>
</feature>
<dbReference type="GO" id="GO:0005886">
    <property type="term" value="C:plasma membrane"/>
    <property type="evidence" value="ECO:0007669"/>
    <property type="project" value="TreeGrafter"/>
</dbReference>
<sequence>MSRFNLSAWAVRHQALVLFLIIVLALSGAWSYTKLGRNEDPSFTVKVMVVTAVWPGATADEMNRQVADPIERRLQTLPWLDYVKTYTRPGFVALQVVLKDAAPPRDVGELWYQVRKKVGDIKGDLPSGVVGPSFNDEYSDVYIAVFTLTAPEAKEADLVTAAERVRMGLLRVPDVEKVELLGEQARRIFVDISNAKLAQLGLTPQTIIDALSRQNAVVPAGSYDTASERVTIRVTGALAGVDAVKAVPAAASGRSLRLGDIAEVSAGLEDPPSFRIRKDRERALALAVAMRHGANVIALGEHLAAAEAELRRELPVGFELSQVTNQAEVVEEAISEFVFKFVVAVSIVLVVSFASLGLRTGVVVALAVPLTLAGTFTAMLVFGIDLQRVSLGALILSLGLLVDDAIIAIEMMVVKIEQGWERTKAATFAWESTAFPMLFGTLVTAAGFLPVGLAASSTGEYAGGIFHVVTIALIISWFVAVIFTPFLGMHLLPKSLEAKAKAFGHDEHAIYQTPAYQRLRGGVRFAMRHKRAVVAATFLLLVGASVGLKLVPQQFFPSSTRPELLVELRGPEGASFALADAEARKIEAMLADDADVAWYTSYIGAGAPRFFLAFNPTLPNPNYALVLVQTKGGAARERVHDKLLAYGGREEGAAKLRVSRLEMGPPVGYPVQFRVSGTDLGDIRRTAEDLRRVMRADRRTRDVELDWGERAKTVELQVDQERARLLGLDTRDVALALQMLLSGYETTEVREGTRQVAVMVRAAPEERLKLDHLDDLVVASRDGRAIPVSQVARVVYGAEDPIIWKRNREMVLTVRADVIHGVQGPDVTADLLTRLPKEMKPLPVGVRIEAGGAYEESARANGALFAVFPLMVVAMLVLIMIQVQSFSRAVLVFATFPLGLIGAVGALLIAQQPFGFVAILGVIALGGMIMRNTLILVDQIDQDLASGSSMSEAILEATVRRARPVVLTALAAVLAFMPLATNVFWGPMATAMIGGLTMATVLTLMFLPAFAALWFRVGDPTAAGGDRRHVVPDGAGCATAGAEPGPQAG</sequence>
<feature type="transmembrane region" description="Helical" evidence="1">
    <location>
        <begin position="363"/>
        <end position="384"/>
    </location>
</feature>
<dbReference type="SUPFAM" id="SSF82866">
    <property type="entry name" value="Multidrug efflux transporter AcrB transmembrane domain"/>
    <property type="match status" value="2"/>
</dbReference>
<name>A0A0H5B737_BLAVI</name>
<dbReference type="Gene3D" id="1.20.1640.10">
    <property type="entry name" value="Multidrug efflux transporter AcrB transmembrane domain"/>
    <property type="match status" value="2"/>
</dbReference>
<keyword evidence="4" id="KW-1185">Reference proteome</keyword>
<evidence type="ECO:0000256" key="1">
    <source>
        <dbReference type="SAM" id="Phobius"/>
    </source>
</evidence>
<feature type="transmembrane region" description="Helical" evidence="1">
    <location>
        <begin position="965"/>
        <end position="985"/>
    </location>
</feature>
<feature type="transmembrane region" description="Helical" evidence="1">
    <location>
        <begin position="916"/>
        <end position="937"/>
    </location>
</feature>
<dbReference type="EMBL" id="LN907867">
    <property type="protein sequence ID" value="CUU41399.1"/>
    <property type="molecule type" value="Genomic_DNA"/>
</dbReference>
<dbReference type="Gene3D" id="3.30.70.1440">
    <property type="entry name" value="Multidrug efflux transporter AcrB pore domain"/>
    <property type="match status" value="1"/>
</dbReference>
<feature type="transmembrane region" description="Helical" evidence="1">
    <location>
        <begin position="465"/>
        <end position="492"/>
    </location>
</feature>
<dbReference type="InterPro" id="IPR001036">
    <property type="entry name" value="Acrflvin-R"/>
</dbReference>
<dbReference type="Proteomes" id="UP000065734">
    <property type="component" value="Chromosome I"/>
</dbReference>
<dbReference type="PANTHER" id="PTHR32063">
    <property type="match status" value="1"/>
</dbReference>
<organism evidence="3 4">
    <name type="scientific">Blastochloris viridis</name>
    <name type="common">Rhodopseudomonas viridis</name>
    <dbReference type="NCBI Taxonomy" id="1079"/>
    <lineage>
        <taxon>Bacteria</taxon>
        <taxon>Pseudomonadati</taxon>
        <taxon>Pseudomonadota</taxon>
        <taxon>Alphaproteobacteria</taxon>
        <taxon>Hyphomicrobiales</taxon>
        <taxon>Blastochloridaceae</taxon>
        <taxon>Blastochloris</taxon>
    </lineage>
</organism>
<reference evidence="2" key="1">
    <citation type="journal article" date="2015" name="Genome Announc.">
        <title>Complete Genome Sequence of the Bacteriochlorophyll b-Producing Photosynthetic Bacterium Blastochloris viridis.</title>
        <authorList>
            <person name="Tsukatani Y."/>
            <person name="Hirose Y."/>
            <person name="Harada J."/>
            <person name="Misawa N."/>
            <person name="Mori K."/>
            <person name="Inoue K."/>
            <person name="Tamiaki H."/>
        </authorList>
    </citation>
    <scope>NUCLEOTIDE SEQUENCE [LARGE SCALE GENOMIC DNA]</scope>
    <source>
        <strain evidence="2">DSM 133</strain>
    </source>
</reference>
<dbReference type="SUPFAM" id="SSF82714">
    <property type="entry name" value="Multidrug efflux transporter AcrB TolC docking domain, DN and DC subdomains"/>
    <property type="match status" value="2"/>
</dbReference>
<evidence type="ECO:0000313" key="2">
    <source>
        <dbReference type="EMBL" id="BAR97967.1"/>
    </source>
</evidence>
<keyword evidence="1" id="KW-0812">Transmembrane</keyword>
<reference evidence="4" key="3">
    <citation type="journal article" date="2016" name="Genome Announc.">
        <title>Revised genome sequence of the purple photosynthetic bacterium Blastochloris viridis.</title>
        <authorList>
            <person name="Liu L.N."/>
            <person name="Faulkner M."/>
            <person name="Liu X."/>
            <person name="Huang F."/>
            <person name="Darby A.C."/>
            <person name="Hall N."/>
        </authorList>
    </citation>
    <scope>NUCLEOTIDE SEQUENCE [LARGE SCALE GENOMIC DNA]</scope>
    <source>
        <strain evidence="4">ATCC 19567 / DSM 133 / F</strain>
    </source>
</reference>
<dbReference type="EMBL" id="AP014854">
    <property type="protein sequence ID" value="BAR97967.1"/>
    <property type="molecule type" value="Genomic_DNA"/>
</dbReference>
<evidence type="ECO:0000313" key="3">
    <source>
        <dbReference type="EMBL" id="CUU41399.1"/>
    </source>
</evidence>
<feature type="transmembrane region" description="Helical" evidence="1">
    <location>
        <begin position="434"/>
        <end position="453"/>
    </location>
</feature>
<dbReference type="PRINTS" id="PR00702">
    <property type="entry name" value="ACRIFLAVINRP"/>
</dbReference>
<proteinExistence type="predicted"/>
<feature type="transmembrane region" description="Helical" evidence="1">
    <location>
        <begin position="991"/>
        <end position="1015"/>
    </location>
</feature>
<dbReference type="AlphaFoldDB" id="A0A0H5B737"/>
<dbReference type="RefSeq" id="WP_082416702.1">
    <property type="nucleotide sequence ID" value="NZ_AP014854.2"/>
</dbReference>
<accession>A0A0H5B737</accession>
<feature type="transmembrane region" description="Helical" evidence="1">
    <location>
        <begin position="390"/>
        <end position="413"/>
    </location>
</feature>
<dbReference type="InterPro" id="IPR027463">
    <property type="entry name" value="AcrB_DN_DC_subdom"/>
</dbReference>
<feature type="transmembrane region" description="Helical" evidence="1">
    <location>
        <begin position="337"/>
        <end position="356"/>
    </location>
</feature>
<dbReference type="Gene3D" id="3.30.70.1320">
    <property type="entry name" value="Multidrug efflux transporter AcrB pore domain like"/>
    <property type="match status" value="1"/>
</dbReference>
<keyword evidence="1" id="KW-1133">Transmembrane helix</keyword>
<dbReference type="Pfam" id="PF00873">
    <property type="entry name" value="ACR_tran"/>
    <property type="match status" value="1"/>
</dbReference>
<protein>
    <submittedName>
        <fullName evidence="2">Acriflavin resistance protein</fullName>
    </submittedName>
    <submittedName>
        <fullName evidence="3">Cation efflux system protein CzcA</fullName>
    </submittedName>
</protein>
<evidence type="ECO:0000313" key="4">
    <source>
        <dbReference type="Proteomes" id="UP000065734"/>
    </source>
</evidence>
<dbReference type="STRING" id="1079.BVIR_947"/>
<keyword evidence="1" id="KW-0472">Membrane</keyword>